<proteinExistence type="predicted"/>
<evidence type="ECO:0000313" key="3">
    <source>
        <dbReference type="Proteomes" id="UP001176940"/>
    </source>
</evidence>
<dbReference type="Proteomes" id="UP001176940">
    <property type="component" value="Unassembled WGS sequence"/>
</dbReference>
<name>A0ABN9MBC1_9NEOB</name>
<organism evidence="2 3">
    <name type="scientific">Ranitomeya imitator</name>
    <name type="common">mimic poison frog</name>
    <dbReference type="NCBI Taxonomy" id="111125"/>
    <lineage>
        <taxon>Eukaryota</taxon>
        <taxon>Metazoa</taxon>
        <taxon>Chordata</taxon>
        <taxon>Craniata</taxon>
        <taxon>Vertebrata</taxon>
        <taxon>Euteleostomi</taxon>
        <taxon>Amphibia</taxon>
        <taxon>Batrachia</taxon>
        <taxon>Anura</taxon>
        <taxon>Neobatrachia</taxon>
        <taxon>Hyloidea</taxon>
        <taxon>Dendrobatidae</taxon>
        <taxon>Dendrobatinae</taxon>
        <taxon>Ranitomeya</taxon>
    </lineage>
</organism>
<sequence>MSGITTVETQPIQTSVFLPFNSGQSPIALHRLRFKLRVPEGKKQASKANHSKMDHRTPSVYHNSGKWNIRFPGRLRLLNEGSKQTSWAEKGLSFHSPREDLEKTVRNSPGCPNGGKCITEA</sequence>
<feature type="region of interest" description="Disordered" evidence="1">
    <location>
        <begin position="40"/>
        <end position="65"/>
    </location>
</feature>
<evidence type="ECO:0000256" key="1">
    <source>
        <dbReference type="SAM" id="MobiDB-lite"/>
    </source>
</evidence>
<reference evidence="2" key="1">
    <citation type="submission" date="2023-07" db="EMBL/GenBank/DDBJ databases">
        <authorList>
            <person name="Stuckert A."/>
        </authorList>
    </citation>
    <scope>NUCLEOTIDE SEQUENCE</scope>
</reference>
<feature type="region of interest" description="Disordered" evidence="1">
    <location>
        <begin position="86"/>
        <end position="121"/>
    </location>
</feature>
<feature type="compositionally biased region" description="Basic and acidic residues" evidence="1">
    <location>
        <begin position="96"/>
        <end position="105"/>
    </location>
</feature>
<accession>A0ABN9MBC1</accession>
<gene>
    <name evidence="2" type="ORF">RIMI_LOCUS18877007</name>
</gene>
<comment type="caution">
    <text evidence="2">The sequence shown here is derived from an EMBL/GenBank/DDBJ whole genome shotgun (WGS) entry which is preliminary data.</text>
</comment>
<dbReference type="EMBL" id="CAUEEQ010058739">
    <property type="protein sequence ID" value="CAJ0963934.1"/>
    <property type="molecule type" value="Genomic_DNA"/>
</dbReference>
<protein>
    <recommendedName>
        <fullName evidence="4">Protein Wnt</fullName>
    </recommendedName>
</protein>
<keyword evidence="3" id="KW-1185">Reference proteome</keyword>
<evidence type="ECO:0000313" key="2">
    <source>
        <dbReference type="EMBL" id="CAJ0963934.1"/>
    </source>
</evidence>
<evidence type="ECO:0008006" key="4">
    <source>
        <dbReference type="Google" id="ProtNLM"/>
    </source>
</evidence>